<protein>
    <submittedName>
        <fullName evidence="2">Uncharacterized protein</fullName>
    </submittedName>
</protein>
<dbReference type="Proteomes" id="UP001426770">
    <property type="component" value="Unassembled WGS sequence"/>
</dbReference>
<organism evidence="2 3">
    <name type="scientific">Demequina sediminis</name>
    <dbReference type="NCBI Taxonomy" id="1930058"/>
    <lineage>
        <taxon>Bacteria</taxon>
        <taxon>Bacillati</taxon>
        <taxon>Actinomycetota</taxon>
        <taxon>Actinomycetes</taxon>
        <taxon>Micrococcales</taxon>
        <taxon>Demequinaceae</taxon>
        <taxon>Demequina</taxon>
    </lineage>
</organism>
<comment type="caution">
    <text evidence="2">The sequence shown here is derived from an EMBL/GenBank/DDBJ whole genome shotgun (WGS) entry which is preliminary data.</text>
</comment>
<sequence>MSGIRGQPQGTPTAATEGEPNDDEYCELVIGAVTRYNDALATYVEDALAAVTAAGLAGDMSGVNALGTTVNDLGLDARDALYDAVELADDPAARDGLAGMIAYVDSYLSPVALVMIAATDFASLNEDLVSLTQSRMDLIEAQSGHAAAVEAYTEDRCGVEIDVMTAA</sequence>
<accession>A0ABP9WFT5</accession>
<evidence type="ECO:0000313" key="3">
    <source>
        <dbReference type="Proteomes" id="UP001426770"/>
    </source>
</evidence>
<gene>
    <name evidence="2" type="ORF">Lsed01_01115</name>
</gene>
<dbReference type="EMBL" id="BAABRR010000005">
    <property type="protein sequence ID" value="GAA5518682.1"/>
    <property type="molecule type" value="Genomic_DNA"/>
</dbReference>
<dbReference type="RefSeq" id="WP_286216255.1">
    <property type="nucleotide sequence ID" value="NZ_AP027736.1"/>
</dbReference>
<keyword evidence="3" id="KW-1185">Reference proteome</keyword>
<feature type="region of interest" description="Disordered" evidence="1">
    <location>
        <begin position="1"/>
        <end position="21"/>
    </location>
</feature>
<name>A0ABP9WFT5_9MICO</name>
<evidence type="ECO:0000313" key="2">
    <source>
        <dbReference type="EMBL" id="GAA5518682.1"/>
    </source>
</evidence>
<reference evidence="2 3" key="1">
    <citation type="submission" date="2024-02" db="EMBL/GenBank/DDBJ databases">
        <title>Lysinimicrobium sediminis NBRC 112286.</title>
        <authorList>
            <person name="Ichikawa N."/>
            <person name="Katano-Makiyama Y."/>
            <person name="Hidaka K."/>
        </authorList>
    </citation>
    <scope>NUCLEOTIDE SEQUENCE [LARGE SCALE GENOMIC DNA]</scope>
    <source>
        <strain evidence="2 3">NBRC 112286</strain>
    </source>
</reference>
<proteinExistence type="predicted"/>
<evidence type="ECO:0000256" key="1">
    <source>
        <dbReference type="SAM" id="MobiDB-lite"/>
    </source>
</evidence>